<accession>A0AAW2DKN6</accession>
<keyword evidence="2" id="KW-1185">Reference proteome</keyword>
<dbReference type="PANTHER" id="PTHR46890:SF48">
    <property type="entry name" value="RNA-DIRECTED DNA POLYMERASE"/>
    <property type="match status" value="1"/>
</dbReference>
<name>A0AAW2DKN6_9ROSI</name>
<proteinExistence type="predicted"/>
<reference evidence="1 2" key="1">
    <citation type="submission" date="2024-01" db="EMBL/GenBank/DDBJ databases">
        <title>A telomere-to-telomere, gap-free genome of sweet tea (Lithocarpus litseifolius).</title>
        <authorList>
            <person name="Zhou J."/>
        </authorList>
    </citation>
    <scope>NUCLEOTIDE SEQUENCE [LARGE SCALE GENOMIC DNA]</scope>
    <source>
        <strain evidence="1">Zhou-2022a</strain>
        <tissue evidence="1">Leaf</tissue>
    </source>
</reference>
<evidence type="ECO:0000313" key="2">
    <source>
        <dbReference type="Proteomes" id="UP001459277"/>
    </source>
</evidence>
<sequence>MEDCLSTVQCMVIDDMQDFLSTKFTAEEVKVALFQMGPTKAPGPDGMNALFYQKFWHVVGDSVVLAVLDFLNNGNMLPDINHKNIVLIPKVKNPERMSEFRPISL</sequence>
<dbReference type="PANTHER" id="PTHR46890">
    <property type="entry name" value="NON-LTR RETROLELEMENT REVERSE TRANSCRIPTASE-LIKE PROTEIN-RELATED"/>
    <property type="match status" value="1"/>
</dbReference>
<comment type="caution">
    <text evidence="1">The sequence shown here is derived from an EMBL/GenBank/DDBJ whole genome shotgun (WGS) entry which is preliminary data.</text>
</comment>
<protein>
    <recommendedName>
        <fullName evidence="3">Reverse transcriptase</fullName>
    </recommendedName>
</protein>
<dbReference type="Proteomes" id="UP001459277">
    <property type="component" value="Unassembled WGS sequence"/>
</dbReference>
<evidence type="ECO:0000313" key="1">
    <source>
        <dbReference type="EMBL" id="KAL0011250.1"/>
    </source>
</evidence>
<gene>
    <name evidence="1" type="ORF">SO802_006358</name>
</gene>
<dbReference type="AlphaFoldDB" id="A0AAW2DKN6"/>
<dbReference type="InterPro" id="IPR052343">
    <property type="entry name" value="Retrotransposon-Effector_Assoc"/>
</dbReference>
<dbReference type="EMBL" id="JAZDWU010000002">
    <property type="protein sequence ID" value="KAL0011250.1"/>
    <property type="molecule type" value="Genomic_DNA"/>
</dbReference>
<organism evidence="1 2">
    <name type="scientific">Lithocarpus litseifolius</name>
    <dbReference type="NCBI Taxonomy" id="425828"/>
    <lineage>
        <taxon>Eukaryota</taxon>
        <taxon>Viridiplantae</taxon>
        <taxon>Streptophyta</taxon>
        <taxon>Embryophyta</taxon>
        <taxon>Tracheophyta</taxon>
        <taxon>Spermatophyta</taxon>
        <taxon>Magnoliopsida</taxon>
        <taxon>eudicotyledons</taxon>
        <taxon>Gunneridae</taxon>
        <taxon>Pentapetalae</taxon>
        <taxon>rosids</taxon>
        <taxon>fabids</taxon>
        <taxon>Fagales</taxon>
        <taxon>Fagaceae</taxon>
        <taxon>Lithocarpus</taxon>
    </lineage>
</organism>
<evidence type="ECO:0008006" key="3">
    <source>
        <dbReference type="Google" id="ProtNLM"/>
    </source>
</evidence>